<dbReference type="OrthoDB" id="5343295at2"/>
<dbReference type="InterPro" id="IPR014710">
    <property type="entry name" value="RmlC-like_jellyroll"/>
</dbReference>
<name>A0A239BT57_9BACT</name>
<accession>A0A239BT57</accession>
<keyword evidence="4" id="KW-1185">Reference proteome</keyword>
<dbReference type="InterPro" id="IPR013096">
    <property type="entry name" value="Cupin_2"/>
</dbReference>
<dbReference type="PROSITE" id="PS50943">
    <property type="entry name" value="HTH_CROC1"/>
    <property type="match status" value="1"/>
</dbReference>
<dbReference type="Gene3D" id="2.60.120.10">
    <property type="entry name" value="Jelly Rolls"/>
    <property type="match status" value="1"/>
</dbReference>
<protein>
    <submittedName>
        <fullName evidence="3">Transcriptional regulator, XRE family with cupin sensor</fullName>
    </submittedName>
</protein>
<reference evidence="3 4" key="1">
    <citation type="submission" date="2017-06" db="EMBL/GenBank/DDBJ databases">
        <authorList>
            <person name="Kim H.J."/>
            <person name="Triplett B.A."/>
        </authorList>
    </citation>
    <scope>NUCLEOTIDE SEQUENCE [LARGE SCALE GENOMIC DNA]</scope>
    <source>
        <strain evidence="3 4">DSM 13116</strain>
    </source>
</reference>
<dbReference type="GO" id="GO:0005829">
    <property type="term" value="C:cytosol"/>
    <property type="evidence" value="ECO:0007669"/>
    <property type="project" value="TreeGrafter"/>
</dbReference>
<dbReference type="GO" id="GO:0003700">
    <property type="term" value="F:DNA-binding transcription factor activity"/>
    <property type="evidence" value="ECO:0007669"/>
    <property type="project" value="TreeGrafter"/>
</dbReference>
<dbReference type="CDD" id="cd02209">
    <property type="entry name" value="cupin_XRE_C"/>
    <property type="match status" value="1"/>
</dbReference>
<dbReference type="InterPro" id="IPR001387">
    <property type="entry name" value="Cro/C1-type_HTH"/>
</dbReference>
<dbReference type="InterPro" id="IPR010982">
    <property type="entry name" value="Lambda_DNA-bd_dom_sf"/>
</dbReference>
<dbReference type="AlphaFoldDB" id="A0A239BT57"/>
<keyword evidence="1" id="KW-0238">DNA-binding</keyword>
<dbReference type="Pfam" id="PF01381">
    <property type="entry name" value="HTH_3"/>
    <property type="match status" value="1"/>
</dbReference>
<organism evidence="3 4">
    <name type="scientific">Humidesulfovibrio mexicanus</name>
    <dbReference type="NCBI Taxonomy" id="147047"/>
    <lineage>
        <taxon>Bacteria</taxon>
        <taxon>Pseudomonadati</taxon>
        <taxon>Thermodesulfobacteriota</taxon>
        <taxon>Desulfovibrionia</taxon>
        <taxon>Desulfovibrionales</taxon>
        <taxon>Desulfovibrionaceae</taxon>
        <taxon>Humidesulfovibrio</taxon>
    </lineage>
</organism>
<proteinExistence type="predicted"/>
<dbReference type="Gene3D" id="1.10.260.40">
    <property type="entry name" value="lambda repressor-like DNA-binding domains"/>
    <property type="match status" value="1"/>
</dbReference>
<dbReference type="GO" id="GO:0003677">
    <property type="term" value="F:DNA binding"/>
    <property type="evidence" value="ECO:0007669"/>
    <property type="project" value="UniProtKB-KW"/>
</dbReference>
<dbReference type="CDD" id="cd00093">
    <property type="entry name" value="HTH_XRE"/>
    <property type="match status" value="1"/>
</dbReference>
<gene>
    <name evidence="3" type="ORF">SAMN04488503_2773</name>
</gene>
<dbReference type="EMBL" id="FZOC01000006">
    <property type="protein sequence ID" value="SNS10832.1"/>
    <property type="molecule type" value="Genomic_DNA"/>
</dbReference>
<evidence type="ECO:0000313" key="3">
    <source>
        <dbReference type="EMBL" id="SNS10832.1"/>
    </source>
</evidence>
<dbReference type="Proteomes" id="UP000198324">
    <property type="component" value="Unassembled WGS sequence"/>
</dbReference>
<feature type="domain" description="HTH cro/C1-type" evidence="2">
    <location>
        <begin position="14"/>
        <end position="68"/>
    </location>
</feature>
<dbReference type="InterPro" id="IPR011051">
    <property type="entry name" value="RmlC_Cupin_sf"/>
</dbReference>
<dbReference type="InterPro" id="IPR050807">
    <property type="entry name" value="TransReg_Diox_bact_type"/>
</dbReference>
<evidence type="ECO:0000259" key="2">
    <source>
        <dbReference type="PROSITE" id="PS50943"/>
    </source>
</evidence>
<dbReference type="PANTHER" id="PTHR46797:SF19">
    <property type="entry name" value="BLL2473 PROTEIN"/>
    <property type="match status" value="1"/>
</dbReference>
<dbReference type="SUPFAM" id="SSF47413">
    <property type="entry name" value="lambda repressor-like DNA-binding domains"/>
    <property type="match status" value="1"/>
</dbReference>
<evidence type="ECO:0000313" key="4">
    <source>
        <dbReference type="Proteomes" id="UP000198324"/>
    </source>
</evidence>
<dbReference type="Pfam" id="PF07883">
    <property type="entry name" value="Cupin_2"/>
    <property type="match status" value="1"/>
</dbReference>
<dbReference type="SUPFAM" id="SSF51182">
    <property type="entry name" value="RmlC-like cupins"/>
    <property type="match status" value="1"/>
</dbReference>
<dbReference type="SMART" id="SM00530">
    <property type="entry name" value="HTH_XRE"/>
    <property type="match status" value="1"/>
</dbReference>
<sequence length="185" mass="20663">MHMEQAHKDIAPRLRGLRDALDMSVEDLAAKTGVTPEQAALYEAGETEIPVGFLMKVAQACHVDLTVLISGVEPHLKGYSLVRHGEGLSVERRKDYDYKSLAYRFSGRKMEPFLITVPPKKPEDMNLVVHSGQEFIHVLEGRLELRLGEDVLALDPGDSLYFDSQTPHALRGLDDKQAVFLDVIL</sequence>
<evidence type="ECO:0000256" key="1">
    <source>
        <dbReference type="ARBA" id="ARBA00023125"/>
    </source>
</evidence>
<dbReference type="PANTHER" id="PTHR46797">
    <property type="entry name" value="HTH-TYPE TRANSCRIPTIONAL REGULATOR"/>
    <property type="match status" value="1"/>
</dbReference>